<dbReference type="GO" id="GO:0005739">
    <property type="term" value="C:mitochondrion"/>
    <property type="evidence" value="ECO:0007669"/>
    <property type="project" value="UniProtKB-ARBA"/>
</dbReference>
<dbReference type="PROSITE" id="PS00745">
    <property type="entry name" value="RF_PROK_I"/>
    <property type="match status" value="1"/>
</dbReference>
<dbReference type="InterPro" id="IPR000352">
    <property type="entry name" value="Pep_chain_release_fac_I"/>
</dbReference>
<sequence length="489" mass="53505">MPKGAVGLPSAARSLGKLPERLSGEDTPTTASSGNELWRPSVGYQIPANRGLLGSMFTARRTCLPCFRTAVRARSRMWSRCQSTVASSAHSISPVLLGRARSIAAEHSELSKQLAQRYDTDTAKKAGELSNAARALQEWETANDSLSELRQLLSDPTTDPELRALATDDLEATIENLAKLSKSLKTSLVPTHPFAHLPCLIEIRPGIGGSEAALFAREIVGMYQGFCKRHNLRVSLLKYEDSQGVGSGTETQLQEAVLEIESEGAYGIMRCEAGVHRVQRIPATEGKGRTHTSAVAVLLLPSFPNTGSEELGEASFNDPSSDYYVDPKEVRTETMRARGAGGQHVNTTDSAVRLTHIPTNTVVSIQDSRSQPKNRQKAWRILRAKIAQLRREAREEQMARLRNSDARIARSGRGDKIRTYNWGQQRVTDHRSGITLHDLDGVLEGGHSLDKVMDSVRIWLTERDVESLVADEEAAAAKAPKQQNANGSK</sequence>
<dbReference type="GO" id="GO:0003747">
    <property type="term" value="F:translation release factor activity"/>
    <property type="evidence" value="ECO:0007669"/>
    <property type="project" value="InterPro"/>
</dbReference>
<dbReference type="GO" id="GO:0032543">
    <property type="term" value="P:mitochondrial translation"/>
    <property type="evidence" value="ECO:0007669"/>
    <property type="project" value="UniProtKB-ARBA"/>
</dbReference>
<dbReference type="Gene3D" id="6.10.140.1950">
    <property type="match status" value="1"/>
</dbReference>
<dbReference type="FunFam" id="3.30.160.20:FF:000070">
    <property type="entry name" value="Related to MRF1-peptide chain release factor, mitochondrial"/>
    <property type="match status" value="1"/>
</dbReference>
<dbReference type="InterPro" id="IPR005139">
    <property type="entry name" value="PCRF"/>
</dbReference>
<reference evidence="6 7" key="1">
    <citation type="submission" date="2019-09" db="EMBL/GenBank/DDBJ databases">
        <title>The hologenome of the rock-dwelling lichen Lasallia pustulata.</title>
        <authorList>
            <person name="Greshake Tzovaras B."/>
            <person name="Segers F."/>
            <person name="Bicker A."/>
            <person name="Dal Grande F."/>
            <person name="Otte J."/>
            <person name="Hankeln T."/>
            <person name="Schmitt I."/>
            <person name="Ebersberger I."/>
        </authorList>
    </citation>
    <scope>NUCLEOTIDE SEQUENCE [LARGE SCALE GENOMIC DNA]</scope>
    <source>
        <strain evidence="6">A1-1</strain>
    </source>
</reference>
<feature type="region of interest" description="Disordered" evidence="4">
    <location>
        <begin position="16"/>
        <end position="37"/>
    </location>
</feature>
<dbReference type="AlphaFoldDB" id="A0A5M8PZ03"/>
<evidence type="ECO:0000256" key="1">
    <source>
        <dbReference type="ARBA" id="ARBA00010835"/>
    </source>
</evidence>
<evidence type="ECO:0000256" key="2">
    <source>
        <dbReference type="ARBA" id="ARBA00022481"/>
    </source>
</evidence>
<dbReference type="InterPro" id="IPR045853">
    <property type="entry name" value="Pep_chain_release_fac_I_sf"/>
</dbReference>
<organism evidence="6 7">
    <name type="scientific">Lasallia pustulata</name>
    <dbReference type="NCBI Taxonomy" id="136370"/>
    <lineage>
        <taxon>Eukaryota</taxon>
        <taxon>Fungi</taxon>
        <taxon>Dikarya</taxon>
        <taxon>Ascomycota</taxon>
        <taxon>Pezizomycotina</taxon>
        <taxon>Lecanoromycetes</taxon>
        <taxon>OSLEUM clade</taxon>
        <taxon>Umbilicariomycetidae</taxon>
        <taxon>Umbilicariales</taxon>
        <taxon>Umbilicariaceae</taxon>
        <taxon>Lasallia</taxon>
    </lineage>
</organism>
<accession>A0A5M8PZ03</accession>
<dbReference type="InterPro" id="IPR050057">
    <property type="entry name" value="Prokaryotic/Mito_RF"/>
</dbReference>
<evidence type="ECO:0000313" key="6">
    <source>
        <dbReference type="EMBL" id="KAA6413958.1"/>
    </source>
</evidence>
<dbReference type="Gene3D" id="3.30.70.1660">
    <property type="match status" value="1"/>
</dbReference>
<dbReference type="PANTHER" id="PTHR43804">
    <property type="entry name" value="LD18447P"/>
    <property type="match status" value="1"/>
</dbReference>
<comment type="similarity">
    <text evidence="1">Belongs to the prokaryotic/mitochondrial release factor family.</text>
</comment>
<evidence type="ECO:0000259" key="5">
    <source>
        <dbReference type="PROSITE" id="PS00745"/>
    </source>
</evidence>
<feature type="domain" description="Prokaryotic-type class I peptide chain release factors" evidence="5">
    <location>
        <begin position="336"/>
        <end position="352"/>
    </location>
</feature>
<dbReference type="Pfam" id="PF00472">
    <property type="entry name" value="RF-1"/>
    <property type="match status" value="1"/>
</dbReference>
<dbReference type="OrthoDB" id="2019491at2759"/>
<dbReference type="EMBL" id="VXIT01000003">
    <property type="protein sequence ID" value="KAA6413958.1"/>
    <property type="molecule type" value="Genomic_DNA"/>
</dbReference>
<keyword evidence="3" id="KW-0648">Protein biosynthesis</keyword>
<dbReference type="SMART" id="SM00937">
    <property type="entry name" value="PCRF"/>
    <property type="match status" value="1"/>
</dbReference>
<keyword evidence="2" id="KW-0488">Methylation</keyword>
<evidence type="ECO:0000256" key="3">
    <source>
        <dbReference type="ARBA" id="ARBA00022917"/>
    </source>
</evidence>
<dbReference type="Proteomes" id="UP000324767">
    <property type="component" value="Unassembled WGS sequence"/>
</dbReference>
<dbReference type="Pfam" id="PF03462">
    <property type="entry name" value="PCRF"/>
    <property type="match status" value="1"/>
</dbReference>
<name>A0A5M8PZ03_9LECA</name>
<evidence type="ECO:0000313" key="7">
    <source>
        <dbReference type="Proteomes" id="UP000324767"/>
    </source>
</evidence>
<dbReference type="PANTHER" id="PTHR43804:SF7">
    <property type="entry name" value="LD18447P"/>
    <property type="match status" value="1"/>
</dbReference>
<protein>
    <submittedName>
        <fullName evidence="6">Release factor</fullName>
    </submittedName>
</protein>
<evidence type="ECO:0000256" key="4">
    <source>
        <dbReference type="SAM" id="MobiDB-lite"/>
    </source>
</evidence>
<proteinExistence type="inferred from homology"/>
<dbReference type="Gene3D" id="3.30.160.20">
    <property type="match status" value="1"/>
</dbReference>
<gene>
    <name evidence="6" type="ORF">FRX48_02320</name>
</gene>
<feature type="compositionally biased region" description="Polar residues" evidence="4">
    <location>
        <begin position="26"/>
        <end position="35"/>
    </location>
</feature>
<dbReference type="SUPFAM" id="SSF75620">
    <property type="entry name" value="Release factor"/>
    <property type="match status" value="1"/>
</dbReference>
<comment type="caution">
    <text evidence="6">The sequence shown here is derived from an EMBL/GenBank/DDBJ whole genome shotgun (WGS) entry which is preliminary data.</text>
</comment>